<evidence type="ECO:0000313" key="2">
    <source>
        <dbReference type="Proteomes" id="UP000748752"/>
    </source>
</evidence>
<dbReference type="EMBL" id="NRRV01000244">
    <property type="protein sequence ID" value="MBK1634066.1"/>
    <property type="molecule type" value="Genomic_DNA"/>
</dbReference>
<organism evidence="1 2">
    <name type="scientific">Thiohalocapsa halophila</name>
    <dbReference type="NCBI Taxonomy" id="69359"/>
    <lineage>
        <taxon>Bacteria</taxon>
        <taxon>Pseudomonadati</taxon>
        <taxon>Pseudomonadota</taxon>
        <taxon>Gammaproteobacteria</taxon>
        <taxon>Chromatiales</taxon>
        <taxon>Chromatiaceae</taxon>
        <taxon>Thiohalocapsa</taxon>
    </lineage>
</organism>
<proteinExistence type="predicted"/>
<sequence length="132" mass="14418">MPNSPGVADALGLSETIRYELPHQASQLPQIIRFFDDCDEVERSIRAATSECRIRLNGSTSIFRVGLLETAHRDLLQHALAVVGLPSGPLGTRDALGHLLAYSTLLHRTAEAAVQGRARDPQLLCDRALRLP</sequence>
<keyword evidence="2" id="KW-1185">Reference proteome</keyword>
<dbReference type="Proteomes" id="UP000748752">
    <property type="component" value="Unassembled WGS sequence"/>
</dbReference>
<dbReference type="RefSeq" id="WP_200243919.1">
    <property type="nucleotide sequence ID" value="NZ_NRRV01000244.1"/>
</dbReference>
<protein>
    <submittedName>
        <fullName evidence="1">Uncharacterized protein</fullName>
    </submittedName>
</protein>
<comment type="caution">
    <text evidence="1">The sequence shown here is derived from an EMBL/GenBank/DDBJ whole genome shotgun (WGS) entry which is preliminary data.</text>
</comment>
<gene>
    <name evidence="1" type="ORF">CKO31_25790</name>
</gene>
<accession>A0ABS1CQ59</accession>
<reference evidence="1 2" key="1">
    <citation type="journal article" date="2020" name="Microorganisms">
        <title>Osmotic Adaptation and Compatible Solute Biosynthesis of Phototrophic Bacteria as Revealed from Genome Analyses.</title>
        <authorList>
            <person name="Imhoff J.F."/>
            <person name="Rahn T."/>
            <person name="Kunzel S."/>
            <person name="Keller A."/>
            <person name="Neulinger S.C."/>
        </authorList>
    </citation>
    <scope>NUCLEOTIDE SEQUENCE [LARGE SCALE GENOMIC DNA]</scope>
    <source>
        <strain evidence="1 2">DSM 6210</strain>
    </source>
</reference>
<evidence type="ECO:0000313" key="1">
    <source>
        <dbReference type="EMBL" id="MBK1634066.1"/>
    </source>
</evidence>
<name>A0ABS1CQ59_9GAMM</name>